<dbReference type="OrthoDB" id="284473at2759"/>
<dbReference type="SUPFAM" id="SSF51445">
    <property type="entry name" value="(Trans)glycosidases"/>
    <property type="match status" value="1"/>
</dbReference>
<dbReference type="Pfam" id="PF03644">
    <property type="entry name" value="Glyco_hydro_85"/>
    <property type="match status" value="1"/>
</dbReference>
<evidence type="ECO:0000313" key="5">
    <source>
        <dbReference type="RefSeq" id="XP_048263632.1"/>
    </source>
</evidence>
<evidence type="ECO:0000313" key="3">
    <source>
        <dbReference type="Proteomes" id="UP000835206"/>
    </source>
</evidence>
<feature type="region of interest" description="Disordered" evidence="1">
    <location>
        <begin position="802"/>
        <end position="833"/>
    </location>
</feature>
<gene>
    <name evidence="4 5 6" type="primary">LOC100647282</name>
</gene>
<dbReference type="Proteomes" id="UP000835206">
    <property type="component" value="Chromosome 7"/>
</dbReference>
<dbReference type="GeneID" id="100647282"/>
<dbReference type="InterPro" id="IPR005201">
    <property type="entry name" value="TIM_ENGase"/>
</dbReference>
<evidence type="ECO:0000256" key="1">
    <source>
        <dbReference type="SAM" id="MobiDB-lite"/>
    </source>
</evidence>
<dbReference type="InterPro" id="IPR032979">
    <property type="entry name" value="ENGase"/>
</dbReference>
<dbReference type="RefSeq" id="XP_048263633.1">
    <property type="nucleotide sequence ID" value="XM_048407676.1"/>
</dbReference>
<dbReference type="PANTHER" id="PTHR13246:SF1">
    <property type="entry name" value="CYTOSOLIC ENDO-BETA-N-ACETYLGLUCOSAMINIDASE"/>
    <property type="match status" value="1"/>
</dbReference>
<evidence type="ECO:0000313" key="4">
    <source>
        <dbReference type="RefSeq" id="XP_048263631.1"/>
    </source>
</evidence>
<dbReference type="CTD" id="64772"/>
<feature type="compositionally biased region" description="Polar residues" evidence="1">
    <location>
        <begin position="802"/>
        <end position="822"/>
    </location>
</feature>
<protein>
    <submittedName>
        <fullName evidence="4 5">Mucin-3A isoform X1</fullName>
    </submittedName>
</protein>
<keyword evidence="3" id="KW-1185">Reference proteome</keyword>
<feature type="compositionally biased region" description="Polar residues" evidence="1">
    <location>
        <begin position="1046"/>
        <end position="1064"/>
    </location>
</feature>
<sequence length="1490" mass="164539">MATEVTESQPFKNLKELFDNVGNLKPWPEIKELRDSTDYVYSGLEVSAERMQLEKLDREVQPRTLLCHDMKGGYLEDRFIYGSKSYDSYLFYHWSVIDTFVYFSHHFITVPPFGWINAAHNHGVKVLGTVITEREGIWDVILESQEEVRRFADALILVAKFYKFDGWLLNVENTIKSEQVNNLIYFVKYLTENIHEAIRNSEIIWYDSVTNEGKLNWQNELNSKNIDFFLNCDGIYLNYNWTKSKLENSLALAKNHNRNIHDIYVGLDIWGRGCPGGGGFNSTYALQKIRHEGLSVAIFGPGWTHEFFGSKTFQEIEDLFWAQLFPYLYVHVPIYEEEEFKTSFCRGSGSLYYRCGQALYEMEGTKFKYKPFYNLSLQTPQISVPIPHMKFTSSPQLPEPKSENDRNECSKEPIQYVYETRKNVIRVLKNVVNIENKMPVLHVNSFEFCSQFSFEGGGCIKLTTNDLTTRSYHRLFLAHIEFQQDIVAIIAYKEMESSIANGSQHEPILVLGNNTGLKFIVHYKSRDLVSNWKKCVYRTNMRTVNEIGISFARSNVCYLGEIILKQKQRHLDANSTDHIATRIQSSFPNTTSNKSIAANIANVKFDIDRAGQEKTDATISKNNFICDTLEGGNKTNKAKISENGVSRISKNSIKLQRNEGNDVKTDVKQNSENLKKDSTPEFQAIKTSSTVSAPLFATSFFSSAFEALTLSDNKCAKTVQTPDPASGTCQKAWIHERCAQVELAIPKSSILAPNTLSLSNKQYAFGDASTSQCLTSPTSKSKESMCDNAESRSTAFSWKPTTTTLSSPTFQVPPTASETLHNSPTSKSSILTPTTSSLSNKQYAFGDASTSQFLTAPTSKSKESVCDNAENRSTLFCWKPTTITTLSSPTFQVPPTASQTLHNSPTSKSSILTPTTSSLSNKQYAFGDASTSQFLTAPTSKSKESVCDNAESRSTLFCWKPTTTTTLSSPTFQVSTASQTLHNSPASKSSILTPTTSSLSNKQHAFADASTSQFLTFPTSKSKASVSDNAESRSTPFCWKPTTTTALSSPTFQVPPTASQTLHNSPTSKSSILTPTTSSLSNKQYAFGDASTSQFLTFPTSKSKASVSDNAESRSTPFCWKPTTTTTLSSPTFQVSTASQTLHNSPASKLSILTPTTSSLSNKQHAFGDASTSQFLTAPTSKSKESVCDNAESRSTPFCWKPTTTTTLSSPTFQVPPTVSETLHNSPASKSSILTPTTSSLSNKQCEFGGAISCKSSTSAVLEDKSTACDSTITNQKETTYNTTISKDTNQYEIPTAISTSFVTLSATSIVSGNTTFTMSTSESTPLIHVHQTFIFNAIPTEPVVMPTTLFNFSANIKPAVSTGNEASGYTFSGPNPELAAFPQCTTTSSFSTSQPVTQSQQLSTSSAIPLKCAFNVDSSPGDCAAEPASIQSEGFDFNPPNTSPSFHFNVYKFNAPVQVQQGTASIQVQRSTASTQEQRKYRKHFRRLK</sequence>
<accession>A0A9C6SME3</accession>
<dbReference type="RefSeq" id="XP_048263632.1">
    <property type="nucleotide sequence ID" value="XM_048407675.1"/>
</dbReference>
<feature type="region of interest" description="Disordered" evidence="1">
    <location>
        <begin position="1469"/>
        <end position="1490"/>
    </location>
</feature>
<dbReference type="GO" id="GO:0005829">
    <property type="term" value="C:cytosol"/>
    <property type="evidence" value="ECO:0007669"/>
    <property type="project" value="UniProtKB-SubCell"/>
</dbReference>
<evidence type="ECO:0000259" key="2">
    <source>
        <dbReference type="Pfam" id="PF03644"/>
    </source>
</evidence>
<feature type="domain" description="Cytosolic endo-beta-N-acetylglucosaminidase TIM barrel" evidence="2">
    <location>
        <begin position="74"/>
        <end position="350"/>
    </location>
</feature>
<dbReference type="CDD" id="cd06547">
    <property type="entry name" value="GH85_ENGase"/>
    <property type="match status" value="1"/>
</dbReference>
<feature type="compositionally biased region" description="Polar residues" evidence="1">
    <location>
        <begin position="889"/>
        <end position="903"/>
    </location>
</feature>
<dbReference type="InterPro" id="IPR017853">
    <property type="entry name" value="GH"/>
</dbReference>
<feature type="compositionally biased region" description="Basic residues" evidence="1">
    <location>
        <begin position="1481"/>
        <end position="1490"/>
    </location>
</feature>
<feature type="compositionally biased region" description="Low complexity" evidence="1">
    <location>
        <begin position="1065"/>
        <end position="1075"/>
    </location>
</feature>
<evidence type="ECO:0000313" key="6">
    <source>
        <dbReference type="RefSeq" id="XP_048263633.1"/>
    </source>
</evidence>
<dbReference type="Gene3D" id="3.20.20.80">
    <property type="entry name" value="Glycosidases"/>
    <property type="match status" value="1"/>
</dbReference>
<feature type="compositionally biased region" description="Low complexity" evidence="1">
    <location>
        <begin position="904"/>
        <end position="914"/>
    </location>
</feature>
<dbReference type="GO" id="GO:0033925">
    <property type="term" value="F:mannosyl-glycoprotein endo-beta-N-acetylglucosaminidase activity"/>
    <property type="evidence" value="ECO:0007669"/>
    <property type="project" value="UniProtKB-EC"/>
</dbReference>
<dbReference type="KEGG" id="bter:100647282"/>
<feature type="region of interest" description="Disordered" evidence="1">
    <location>
        <begin position="1046"/>
        <end position="1075"/>
    </location>
</feature>
<dbReference type="Gene3D" id="2.60.120.260">
    <property type="entry name" value="Galactose-binding domain-like"/>
    <property type="match status" value="1"/>
</dbReference>
<reference evidence="4 5" key="1">
    <citation type="submission" date="2025-04" db="UniProtKB">
        <authorList>
            <consortium name="RefSeq"/>
        </authorList>
    </citation>
    <scope>IDENTIFICATION</scope>
</reference>
<proteinExistence type="predicted"/>
<dbReference type="PANTHER" id="PTHR13246">
    <property type="entry name" value="ENDO BETA N-ACETYLGLUCOSAMINIDASE"/>
    <property type="match status" value="1"/>
</dbReference>
<name>A0A9C6SME3_BOMTE</name>
<feature type="region of interest" description="Disordered" evidence="1">
    <location>
        <begin position="889"/>
        <end position="914"/>
    </location>
</feature>
<feature type="compositionally biased region" description="Low complexity" evidence="1">
    <location>
        <begin position="823"/>
        <end position="833"/>
    </location>
</feature>
<dbReference type="RefSeq" id="XP_048263631.1">
    <property type="nucleotide sequence ID" value="XM_048407674.1"/>
</dbReference>
<organism evidence="3 4">
    <name type="scientific">Bombus terrestris</name>
    <name type="common">Buff-tailed bumblebee</name>
    <name type="synonym">Apis terrestris</name>
    <dbReference type="NCBI Taxonomy" id="30195"/>
    <lineage>
        <taxon>Eukaryota</taxon>
        <taxon>Metazoa</taxon>
        <taxon>Ecdysozoa</taxon>
        <taxon>Arthropoda</taxon>
        <taxon>Hexapoda</taxon>
        <taxon>Insecta</taxon>
        <taxon>Pterygota</taxon>
        <taxon>Neoptera</taxon>
        <taxon>Endopterygota</taxon>
        <taxon>Hymenoptera</taxon>
        <taxon>Apocrita</taxon>
        <taxon>Aculeata</taxon>
        <taxon>Apoidea</taxon>
        <taxon>Anthophila</taxon>
        <taxon>Apidae</taxon>
        <taxon>Bombus</taxon>
        <taxon>Bombus</taxon>
    </lineage>
</organism>